<sequence>MDLELDSAAAQFQLEVREFLRANVPAEPLPSMDTREGFEAHRAWEHTLADARLSVVSWQREYGGRDASLLEWVLFEEEYYAAGAPGRVSQNGIFLLAPTLFEHGTPEQLERILPRMARADDIWAQAWSEPEAGSDLAGIRSSAKRVEGGWVLNGQKTWSSRASFADWAFGLFRSDPEAERHKGLTYVMFPLSADGVTVRPIPQLDGEPGFAEIFLDDVFVPDRDVIGEPGAGWRVAMSTSSNERGLSLRSPGRFNATAARLIDLWRETADPADTAARNRVVDAWIGAEAYRLNTLGTVTRLSEGGKLGAESSINKVFWSELDIAMHETALDLLGASAEHSSAWTDGYLFSLAGPIYAGTNEIQRNIVAERLLGLPR</sequence>
<accession>A0A378WL57</accession>
<dbReference type="GO" id="GO:0005886">
    <property type="term" value="C:plasma membrane"/>
    <property type="evidence" value="ECO:0007669"/>
    <property type="project" value="TreeGrafter"/>
</dbReference>
<feature type="domain" description="Acyl-CoA oxidase/dehydrogenase middle" evidence="8">
    <location>
        <begin position="124"/>
        <end position="218"/>
    </location>
</feature>
<dbReference type="InterPro" id="IPR036250">
    <property type="entry name" value="AcylCo_DH-like_C"/>
</dbReference>
<evidence type="ECO:0000259" key="8">
    <source>
        <dbReference type="Pfam" id="PF02770"/>
    </source>
</evidence>
<keyword evidence="5 6" id="KW-0560">Oxidoreductase</keyword>
<dbReference type="Proteomes" id="UP000255082">
    <property type="component" value="Unassembled WGS sequence"/>
</dbReference>
<dbReference type="GO" id="GO:0050660">
    <property type="term" value="F:flavin adenine dinucleotide binding"/>
    <property type="evidence" value="ECO:0007669"/>
    <property type="project" value="InterPro"/>
</dbReference>
<dbReference type="Pfam" id="PF00441">
    <property type="entry name" value="Acyl-CoA_dh_1"/>
    <property type="match status" value="1"/>
</dbReference>
<organism evidence="10 11">
    <name type="scientific">Nocardia africana</name>
    <dbReference type="NCBI Taxonomy" id="134964"/>
    <lineage>
        <taxon>Bacteria</taxon>
        <taxon>Bacillati</taxon>
        <taxon>Actinomycetota</taxon>
        <taxon>Actinomycetes</taxon>
        <taxon>Mycobacteriales</taxon>
        <taxon>Nocardiaceae</taxon>
        <taxon>Nocardia</taxon>
    </lineage>
</organism>
<dbReference type="SUPFAM" id="SSF47203">
    <property type="entry name" value="Acyl-CoA dehydrogenase C-terminal domain-like"/>
    <property type="match status" value="1"/>
</dbReference>
<evidence type="ECO:0000256" key="5">
    <source>
        <dbReference type="ARBA" id="ARBA00023002"/>
    </source>
</evidence>
<dbReference type="Pfam" id="PF02770">
    <property type="entry name" value="Acyl-CoA_dh_M"/>
    <property type="match status" value="1"/>
</dbReference>
<dbReference type="RefSeq" id="WP_062962079.1">
    <property type="nucleotide sequence ID" value="NZ_JAJFOE010000001.1"/>
</dbReference>
<dbReference type="AlphaFoldDB" id="A0A378WL57"/>
<keyword evidence="3 6" id="KW-0285">Flavoprotein</keyword>
<dbReference type="Gene3D" id="2.40.110.10">
    <property type="entry name" value="Butyryl-CoA Dehydrogenase, subunit A, domain 2"/>
    <property type="match status" value="1"/>
</dbReference>
<dbReference type="InterPro" id="IPR006091">
    <property type="entry name" value="Acyl-CoA_Oxase/DH_mid-dom"/>
</dbReference>
<dbReference type="InterPro" id="IPR013786">
    <property type="entry name" value="AcylCoA_DH/ox_N"/>
</dbReference>
<evidence type="ECO:0000259" key="7">
    <source>
        <dbReference type="Pfam" id="PF00441"/>
    </source>
</evidence>
<dbReference type="Gene3D" id="1.10.540.10">
    <property type="entry name" value="Acyl-CoA dehydrogenase/oxidase, N-terminal domain"/>
    <property type="match status" value="1"/>
</dbReference>
<dbReference type="InterPro" id="IPR009075">
    <property type="entry name" value="AcylCo_DH/oxidase_C"/>
</dbReference>
<evidence type="ECO:0000256" key="1">
    <source>
        <dbReference type="ARBA" id="ARBA00001974"/>
    </source>
</evidence>
<keyword evidence="4 6" id="KW-0274">FAD</keyword>
<evidence type="ECO:0000313" key="10">
    <source>
        <dbReference type="EMBL" id="SUA41477.1"/>
    </source>
</evidence>
<evidence type="ECO:0000256" key="4">
    <source>
        <dbReference type="ARBA" id="ARBA00022827"/>
    </source>
</evidence>
<dbReference type="Gene3D" id="1.20.140.10">
    <property type="entry name" value="Butyryl-CoA Dehydrogenase, subunit A, domain 3"/>
    <property type="match status" value="1"/>
</dbReference>
<name>A0A378WL57_9NOCA</name>
<protein>
    <submittedName>
        <fullName evidence="10">(R)-benzylsuccinyl-CoA dehydrogenase</fullName>
        <ecNumber evidence="10">1.3.8.3</ecNumber>
    </submittedName>
</protein>
<dbReference type="GO" id="GO:0033734">
    <property type="term" value="F:(R)-benzylsuccinyl-CoA dehydrogenase activity"/>
    <property type="evidence" value="ECO:0007669"/>
    <property type="project" value="UniProtKB-EC"/>
</dbReference>
<proteinExistence type="inferred from homology"/>
<evidence type="ECO:0000256" key="6">
    <source>
        <dbReference type="RuleBase" id="RU362125"/>
    </source>
</evidence>
<dbReference type="Pfam" id="PF02771">
    <property type="entry name" value="Acyl-CoA_dh_N"/>
    <property type="match status" value="1"/>
</dbReference>
<dbReference type="PANTHER" id="PTHR43292:SF3">
    <property type="entry name" value="ACYL-COA DEHYDROGENASE FADE29"/>
    <property type="match status" value="1"/>
</dbReference>
<dbReference type="EC" id="1.3.8.3" evidence="10"/>
<dbReference type="InterPro" id="IPR052161">
    <property type="entry name" value="Mycobact_Acyl-CoA_DH"/>
</dbReference>
<dbReference type="SUPFAM" id="SSF56645">
    <property type="entry name" value="Acyl-CoA dehydrogenase NM domain-like"/>
    <property type="match status" value="1"/>
</dbReference>
<comment type="cofactor">
    <cofactor evidence="1 6">
        <name>FAD</name>
        <dbReference type="ChEBI" id="CHEBI:57692"/>
    </cofactor>
</comment>
<evidence type="ECO:0000256" key="3">
    <source>
        <dbReference type="ARBA" id="ARBA00022630"/>
    </source>
</evidence>
<comment type="similarity">
    <text evidence="2 6">Belongs to the acyl-CoA dehydrogenase family.</text>
</comment>
<dbReference type="OrthoDB" id="2431337at2"/>
<reference evidence="10 11" key="1">
    <citation type="submission" date="2018-06" db="EMBL/GenBank/DDBJ databases">
        <authorList>
            <consortium name="Pathogen Informatics"/>
            <person name="Doyle S."/>
        </authorList>
    </citation>
    <scope>NUCLEOTIDE SEQUENCE [LARGE SCALE GENOMIC DNA]</scope>
    <source>
        <strain evidence="10 11">NCTC13184</strain>
    </source>
</reference>
<evidence type="ECO:0000256" key="2">
    <source>
        <dbReference type="ARBA" id="ARBA00009347"/>
    </source>
</evidence>
<dbReference type="InterPro" id="IPR009100">
    <property type="entry name" value="AcylCoA_DH/oxidase_NM_dom_sf"/>
</dbReference>
<dbReference type="EMBL" id="UGRU01000001">
    <property type="protein sequence ID" value="SUA41477.1"/>
    <property type="molecule type" value="Genomic_DNA"/>
</dbReference>
<feature type="domain" description="Acyl-CoA dehydrogenase/oxidase N-terminal" evidence="9">
    <location>
        <begin position="11"/>
        <end position="119"/>
    </location>
</feature>
<evidence type="ECO:0000259" key="9">
    <source>
        <dbReference type="Pfam" id="PF02771"/>
    </source>
</evidence>
<dbReference type="InterPro" id="IPR046373">
    <property type="entry name" value="Acyl-CoA_Oxase/DH_mid-dom_sf"/>
</dbReference>
<dbReference type="PANTHER" id="PTHR43292">
    <property type="entry name" value="ACYL-COA DEHYDROGENASE"/>
    <property type="match status" value="1"/>
</dbReference>
<gene>
    <name evidence="10" type="primary">bbsG_3</name>
    <name evidence="10" type="ORF">NCTC13184_00816</name>
</gene>
<feature type="domain" description="Acyl-CoA dehydrogenase/oxidase C-terminal" evidence="7">
    <location>
        <begin position="230"/>
        <end position="372"/>
    </location>
</feature>
<evidence type="ECO:0000313" key="11">
    <source>
        <dbReference type="Proteomes" id="UP000255082"/>
    </source>
</evidence>
<dbReference type="InterPro" id="IPR037069">
    <property type="entry name" value="AcylCoA_DH/ox_N_sf"/>
</dbReference>